<dbReference type="Proteomes" id="UP000825051">
    <property type="component" value="Chromosome"/>
</dbReference>
<keyword evidence="1" id="KW-1133">Transmembrane helix</keyword>
<gene>
    <name evidence="2" type="ORF">K0B96_16415</name>
</gene>
<evidence type="ECO:0000313" key="2">
    <source>
        <dbReference type="EMBL" id="QYM78866.1"/>
    </source>
</evidence>
<dbReference type="EMBL" id="CP080507">
    <property type="protein sequence ID" value="QYM78866.1"/>
    <property type="molecule type" value="Genomic_DNA"/>
</dbReference>
<dbReference type="KEGG" id="ole:K0B96_16415"/>
<keyword evidence="1" id="KW-0472">Membrane</keyword>
<feature type="transmembrane region" description="Helical" evidence="1">
    <location>
        <begin position="182"/>
        <end position="199"/>
    </location>
</feature>
<dbReference type="AlphaFoldDB" id="A0A8F9XL53"/>
<reference evidence="2" key="1">
    <citation type="submission" date="2021-08" db="EMBL/GenBank/DDBJ databases">
        <title>Genome of a novel bacterium of the phylum Verrucomicrobia, Oleiharenicola sp. KSB-15.</title>
        <authorList>
            <person name="Chung J.-H."/>
            <person name="Ahn J.-H."/>
            <person name="Yoon Y."/>
            <person name="Kim D.-Y."/>
            <person name="An S.-H."/>
            <person name="Park I."/>
            <person name="Yeon J."/>
        </authorList>
    </citation>
    <scope>NUCLEOTIDE SEQUENCE</scope>
    <source>
        <strain evidence="2">KSB-15</strain>
    </source>
</reference>
<name>A0A8F9XL53_9BACT</name>
<dbReference type="RefSeq" id="WP_220161977.1">
    <property type="nucleotide sequence ID" value="NZ_CP080507.1"/>
</dbReference>
<evidence type="ECO:0000256" key="1">
    <source>
        <dbReference type="SAM" id="Phobius"/>
    </source>
</evidence>
<sequence length="205" mass="23379">MKTFFLRESLFLRRSLSLRSRLLLLLAAVTVVAAAFLPLWQIRLVAPQYEEGLSLHIYTHKLVGGNHGQDLHEINMLNHYIGMKPLVEEDFIEMRWMPFAFGIFALLALRAAVVGRMLSLIDLGALFTYFTFFSLGSFYYRLYTYGHELNPHAPMTIKPFTPILLGSQQIANFVQTSLPQTGGVLFTLFPILIAGAIWFSRHEEP</sequence>
<keyword evidence="3" id="KW-1185">Reference proteome</keyword>
<organism evidence="2 3">
    <name type="scientific">Horticoccus luteus</name>
    <dbReference type="NCBI Taxonomy" id="2862869"/>
    <lineage>
        <taxon>Bacteria</taxon>
        <taxon>Pseudomonadati</taxon>
        <taxon>Verrucomicrobiota</taxon>
        <taxon>Opitutia</taxon>
        <taxon>Opitutales</taxon>
        <taxon>Opitutaceae</taxon>
        <taxon>Horticoccus</taxon>
    </lineage>
</organism>
<proteinExistence type="predicted"/>
<feature type="transmembrane region" description="Helical" evidence="1">
    <location>
        <begin position="120"/>
        <end position="140"/>
    </location>
</feature>
<feature type="transmembrane region" description="Helical" evidence="1">
    <location>
        <begin position="21"/>
        <end position="40"/>
    </location>
</feature>
<keyword evidence="1" id="KW-0812">Transmembrane</keyword>
<accession>A0A8F9XL53</accession>
<evidence type="ECO:0000313" key="3">
    <source>
        <dbReference type="Proteomes" id="UP000825051"/>
    </source>
</evidence>
<protein>
    <submittedName>
        <fullName evidence="2">Uncharacterized protein</fullName>
    </submittedName>
</protein>
<feature type="transmembrane region" description="Helical" evidence="1">
    <location>
        <begin position="96"/>
        <end position="113"/>
    </location>
</feature>